<feature type="chain" id="PRO_5041299462" description="Ricin B lectin domain-containing protein" evidence="1">
    <location>
        <begin position="21"/>
        <end position="218"/>
    </location>
</feature>
<comment type="caution">
    <text evidence="2">The sequence shown here is derived from an EMBL/GenBank/DDBJ whole genome shotgun (WGS) entry which is preliminary data.</text>
</comment>
<sequence>MFKNLLCFVSLLVISTYVQALESGICMPQPSSNIALRTLEPVMCSYVALMAKVLLIFYLCGQYLTFAKVQATEGRDIFTVSPIVQDDKFLLFAHNNGHPGDDIVMIPGVPDYPALQWRISGPDEDGFWTENRRFRYIHIGQDFCNQRIVAQAADRESPNQLGCFVLVNWAIAKHQDSIEVSPSLKPGYYHIKPLIEDNLALVAGIDKKGRGWLWALVE</sequence>
<keyword evidence="1" id="KW-0732">Signal</keyword>
<keyword evidence="3" id="KW-1185">Reference proteome</keyword>
<evidence type="ECO:0000313" key="3">
    <source>
        <dbReference type="Proteomes" id="UP001175227"/>
    </source>
</evidence>
<feature type="signal peptide" evidence="1">
    <location>
        <begin position="1"/>
        <end position="20"/>
    </location>
</feature>
<evidence type="ECO:0008006" key="4">
    <source>
        <dbReference type="Google" id="ProtNLM"/>
    </source>
</evidence>
<dbReference type="AlphaFoldDB" id="A0AA39NYK8"/>
<accession>A0AA39NYK8</accession>
<dbReference type="EMBL" id="JAUEPR010000028">
    <property type="protein sequence ID" value="KAK0474287.1"/>
    <property type="molecule type" value="Genomic_DNA"/>
</dbReference>
<proteinExistence type="predicted"/>
<organism evidence="2 3">
    <name type="scientific">Armillaria novae-zelandiae</name>
    <dbReference type="NCBI Taxonomy" id="153914"/>
    <lineage>
        <taxon>Eukaryota</taxon>
        <taxon>Fungi</taxon>
        <taxon>Dikarya</taxon>
        <taxon>Basidiomycota</taxon>
        <taxon>Agaricomycotina</taxon>
        <taxon>Agaricomycetes</taxon>
        <taxon>Agaricomycetidae</taxon>
        <taxon>Agaricales</taxon>
        <taxon>Marasmiineae</taxon>
        <taxon>Physalacriaceae</taxon>
        <taxon>Armillaria</taxon>
    </lineage>
</organism>
<dbReference type="Proteomes" id="UP001175227">
    <property type="component" value="Unassembled WGS sequence"/>
</dbReference>
<protein>
    <recommendedName>
        <fullName evidence="4">Ricin B lectin domain-containing protein</fullName>
    </recommendedName>
</protein>
<name>A0AA39NYK8_9AGAR</name>
<evidence type="ECO:0000313" key="2">
    <source>
        <dbReference type="EMBL" id="KAK0474287.1"/>
    </source>
</evidence>
<gene>
    <name evidence="2" type="ORF">IW261DRAFT_1423159</name>
</gene>
<reference evidence="2" key="1">
    <citation type="submission" date="2023-06" db="EMBL/GenBank/DDBJ databases">
        <authorList>
            <consortium name="Lawrence Berkeley National Laboratory"/>
            <person name="Ahrendt S."/>
            <person name="Sahu N."/>
            <person name="Indic B."/>
            <person name="Wong-Bajracharya J."/>
            <person name="Merenyi Z."/>
            <person name="Ke H.-M."/>
            <person name="Monk M."/>
            <person name="Kocsube S."/>
            <person name="Drula E."/>
            <person name="Lipzen A."/>
            <person name="Balint B."/>
            <person name="Henrissat B."/>
            <person name="Andreopoulos B."/>
            <person name="Martin F.M."/>
            <person name="Harder C.B."/>
            <person name="Rigling D."/>
            <person name="Ford K.L."/>
            <person name="Foster G.D."/>
            <person name="Pangilinan J."/>
            <person name="Papanicolaou A."/>
            <person name="Barry K."/>
            <person name="LaButti K."/>
            <person name="Viragh M."/>
            <person name="Koriabine M."/>
            <person name="Yan M."/>
            <person name="Riley R."/>
            <person name="Champramary S."/>
            <person name="Plett K.L."/>
            <person name="Tsai I.J."/>
            <person name="Slot J."/>
            <person name="Sipos G."/>
            <person name="Plett J."/>
            <person name="Nagy L.G."/>
            <person name="Grigoriev I.V."/>
        </authorList>
    </citation>
    <scope>NUCLEOTIDE SEQUENCE</scope>
    <source>
        <strain evidence="2">ICMP 16352</strain>
    </source>
</reference>
<evidence type="ECO:0000256" key="1">
    <source>
        <dbReference type="SAM" id="SignalP"/>
    </source>
</evidence>